<feature type="compositionally biased region" description="Basic and acidic residues" evidence="5">
    <location>
        <begin position="352"/>
        <end position="361"/>
    </location>
</feature>
<evidence type="ECO:0000256" key="1">
    <source>
        <dbReference type="ARBA" id="ARBA00022723"/>
    </source>
</evidence>
<feature type="compositionally biased region" description="Basic and acidic residues" evidence="5">
    <location>
        <begin position="415"/>
        <end position="433"/>
    </location>
</feature>
<evidence type="ECO:0000313" key="7">
    <source>
        <dbReference type="EMBL" id="KZV35598.1"/>
    </source>
</evidence>
<feature type="compositionally biased region" description="Acidic residues" evidence="5">
    <location>
        <begin position="1"/>
        <end position="10"/>
    </location>
</feature>
<keyword evidence="2 4" id="KW-0863">Zinc-finger</keyword>
<name>A0A2Z7BPR3_9LAMI</name>
<feature type="compositionally biased region" description="Basic and acidic residues" evidence="5">
    <location>
        <begin position="380"/>
        <end position="391"/>
    </location>
</feature>
<dbReference type="InterPro" id="IPR013083">
    <property type="entry name" value="Znf_RING/FYVE/PHD"/>
</dbReference>
<feature type="domain" description="TRAF-type" evidence="6">
    <location>
        <begin position="214"/>
        <end position="261"/>
    </location>
</feature>
<dbReference type="GO" id="GO:0008270">
    <property type="term" value="F:zinc ion binding"/>
    <property type="evidence" value="ECO:0007669"/>
    <property type="project" value="UniProtKB-KW"/>
</dbReference>
<feature type="compositionally biased region" description="Basic and acidic residues" evidence="5">
    <location>
        <begin position="11"/>
        <end position="21"/>
    </location>
</feature>
<evidence type="ECO:0000256" key="3">
    <source>
        <dbReference type="ARBA" id="ARBA00022833"/>
    </source>
</evidence>
<dbReference type="PANTHER" id="PTHR10131">
    <property type="entry name" value="TNF RECEPTOR ASSOCIATED FACTOR"/>
    <property type="match status" value="1"/>
</dbReference>
<dbReference type="Pfam" id="PF02176">
    <property type="entry name" value="zf-TRAF"/>
    <property type="match status" value="1"/>
</dbReference>
<sequence length="479" mass="54179">MNPPVDDNELEPVKLEEEKEGGPSVHCDLYDTDIVYKIAQELLPGLASACIDNTTGGLLKSPASVAVDIRREMVDYLIQRSENFLAESAIESGVNEEISENPYDILSDLIDDFSSSKRNFFSRVSGWLLSEKREDWIDDLVQEMEINGFWLLNRRESVAQTLLKNVDFKNKYHCGKSFKSVDDLEVHKSHCSFRTMTCTNEGCNSRFSAAQMDHHDSSCPFKILPCEQNCTDRIMRRQMDRHCITICPMKLVKCPFYAIGCHSTIPQCTIDQHRSEGLHSHVLYILQALHGEGLAEILKERAEDVVKLSSPEQLASARDARALTFVVKDRDTKLGPLKVEVNSNRSEYLTDSTDKPIKNDGLEEFTEREEKQIMSPSKCSDPDDSSHKKETSGNSPAKVSAQIESKPSQENLNESPREGKWDIHSPTEVEEQTRTSSIAAVVDPDTEEHTTLPIKKEDLSESIHDREKHESANQNEEFD</sequence>
<feature type="compositionally biased region" description="Basic and acidic residues" evidence="5">
    <location>
        <begin position="447"/>
        <end position="471"/>
    </location>
</feature>
<organism evidence="7 8">
    <name type="scientific">Dorcoceras hygrometricum</name>
    <dbReference type="NCBI Taxonomy" id="472368"/>
    <lineage>
        <taxon>Eukaryota</taxon>
        <taxon>Viridiplantae</taxon>
        <taxon>Streptophyta</taxon>
        <taxon>Embryophyta</taxon>
        <taxon>Tracheophyta</taxon>
        <taxon>Spermatophyta</taxon>
        <taxon>Magnoliopsida</taxon>
        <taxon>eudicotyledons</taxon>
        <taxon>Gunneridae</taxon>
        <taxon>Pentapetalae</taxon>
        <taxon>asterids</taxon>
        <taxon>lamiids</taxon>
        <taxon>Lamiales</taxon>
        <taxon>Gesneriaceae</taxon>
        <taxon>Didymocarpoideae</taxon>
        <taxon>Trichosporeae</taxon>
        <taxon>Loxocarpinae</taxon>
        <taxon>Dorcoceras</taxon>
    </lineage>
</organism>
<feature type="zinc finger region" description="TRAF-type" evidence="4">
    <location>
        <begin position="214"/>
        <end position="261"/>
    </location>
</feature>
<dbReference type="PANTHER" id="PTHR10131:SF161">
    <property type="entry name" value="F26K24.24 PROTEIN"/>
    <property type="match status" value="1"/>
</dbReference>
<dbReference type="OrthoDB" id="1737200at2759"/>
<keyword evidence="1 4" id="KW-0479">Metal-binding</keyword>
<evidence type="ECO:0000256" key="5">
    <source>
        <dbReference type="SAM" id="MobiDB-lite"/>
    </source>
</evidence>
<feature type="compositionally biased region" description="Polar residues" evidence="5">
    <location>
        <begin position="392"/>
        <end position="414"/>
    </location>
</feature>
<reference evidence="7 8" key="1">
    <citation type="journal article" date="2015" name="Proc. Natl. Acad. Sci. U.S.A.">
        <title>The resurrection genome of Boea hygrometrica: A blueprint for survival of dehydration.</title>
        <authorList>
            <person name="Xiao L."/>
            <person name="Yang G."/>
            <person name="Zhang L."/>
            <person name="Yang X."/>
            <person name="Zhao S."/>
            <person name="Ji Z."/>
            <person name="Zhou Q."/>
            <person name="Hu M."/>
            <person name="Wang Y."/>
            <person name="Chen M."/>
            <person name="Xu Y."/>
            <person name="Jin H."/>
            <person name="Xiao X."/>
            <person name="Hu G."/>
            <person name="Bao F."/>
            <person name="Hu Y."/>
            <person name="Wan P."/>
            <person name="Li L."/>
            <person name="Deng X."/>
            <person name="Kuang T."/>
            <person name="Xiang C."/>
            <person name="Zhu J.K."/>
            <person name="Oliver M.J."/>
            <person name="He Y."/>
        </authorList>
    </citation>
    <scope>NUCLEOTIDE SEQUENCE [LARGE SCALE GENOMIC DNA]</scope>
    <source>
        <strain evidence="8">cv. XS01</strain>
    </source>
</reference>
<feature type="region of interest" description="Disordered" evidence="5">
    <location>
        <begin position="349"/>
        <end position="479"/>
    </location>
</feature>
<keyword evidence="8" id="KW-1185">Reference proteome</keyword>
<feature type="region of interest" description="Disordered" evidence="5">
    <location>
        <begin position="1"/>
        <end position="23"/>
    </location>
</feature>
<dbReference type="AlphaFoldDB" id="A0A2Z7BPR3"/>
<dbReference type="Gene3D" id="3.30.40.10">
    <property type="entry name" value="Zinc/RING finger domain, C3HC4 (zinc finger)"/>
    <property type="match status" value="1"/>
</dbReference>
<keyword evidence="3 4" id="KW-0862">Zinc</keyword>
<proteinExistence type="predicted"/>
<protein>
    <recommendedName>
        <fullName evidence="6">TRAF-type domain-containing protein</fullName>
    </recommendedName>
</protein>
<evidence type="ECO:0000313" key="8">
    <source>
        <dbReference type="Proteomes" id="UP000250235"/>
    </source>
</evidence>
<evidence type="ECO:0000259" key="6">
    <source>
        <dbReference type="PROSITE" id="PS50145"/>
    </source>
</evidence>
<gene>
    <name evidence="7" type="ORF">F511_23641</name>
</gene>
<dbReference type="PROSITE" id="PS50145">
    <property type="entry name" value="ZF_TRAF"/>
    <property type="match status" value="1"/>
</dbReference>
<dbReference type="EMBL" id="KV004540">
    <property type="protein sequence ID" value="KZV35598.1"/>
    <property type="molecule type" value="Genomic_DNA"/>
</dbReference>
<accession>A0A2Z7BPR3</accession>
<evidence type="ECO:0000256" key="2">
    <source>
        <dbReference type="ARBA" id="ARBA00022771"/>
    </source>
</evidence>
<dbReference type="InterPro" id="IPR001293">
    <property type="entry name" value="Znf_TRAF"/>
</dbReference>
<dbReference type="Proteomes" id="UP000250235">
    <property type="component" value="Unassembled WGS sequence"/>
</dbReference>
<evidence type="ECO:0000256" key="4">
    <source>
        <dbReference type="PROSITE-ProRule" id="PRU00207"/>
    </source>
</evidence>